<evidence type="ECO:0000313" key="4">
    <source>
        <dbReference type="EMBL" id="TGL36600.1"/>
    </source>
</evidence>
<evidence type="ECO:0000259" key="3">
    <source>
        <dbReference type="PROSITE" id="PS51387"/>
    </source>
</evidence>
<keyword evidence="1" id="KW-0285">Flavoprotein</keyword>
<dbReference type="PANTHER" id="PTHR11748:SF114">
    <property type="entry name" value="ARYL-ALCOHOL OXIDASE VANILLYL-ALCOHOL OXIDASE (AFU_ORTHOLOGUE AFUA_3G09500)-RELATED"/>
    <property type="match status" value="1"/>
</dbReference>
<proteinExistence type="predicted"/>
<dbReference type="InterPro" id="IPR016170">
    <property type="entry name" value="Cytok_DH_C_sf"/>
</dbReference>
<dbReference type="InterPro" id="IPR016166">
    <property type="entry name" value="FAD-bd_PCMH"/>
</dbReference>
<dbReference type="OrthoDB" id="9767256at2"/>
<dbReference type="GO" id="GO:0071949">
    <property type="term" value="F:FAD binding"/>
    <property type="evidence" value="ECO:0007669"/>
    <property type="project" value="InterPro"/>
</dbReference>
<dbReference type="AlphaFoldDB" id="A0A4R9JB75"/>
<dbReference type="Gene3D" id="3.30.465.10">
    <property type="match status" value="1"/>
</dbReference>
<dbReference type="Pfam" id="PF01565">
    <property type="entry name" value="FAD_binding_4"/>
    <property type="match status" value="1"/>
</dbReference>
<dbReference type="SUPFAM" id="SSF55103">
    <property type="entry name" value="FAD-linked oxidases, C-terminal domain"/>
    <property type="match status" value="1"/>
</dbReference>
<dbReference type="Proteomes" id="UP000297871">
    <property type="component" value="Unassembled WGS sequence"/>
</dbReference>
<gene>
    <name evidence="4" type="ORF">EHQ52_01610</name>
</gene>
<name>A0A4R9JB75_9LEPT</name>
<organism evidence="4 5">
    <name type="scientific">Leptospira koniambonensis</name>
    <dbReference type="NCBI Taxonomy" id="2484950"/>
    <lineage>
        <taxon>Bacteria</taxon>
        <taxon>Pseudomonadati</taxon>
        <taxon>Spirochaetota</taxon>
        <taxon>Spirochaetia</taxon>
        <taxon>Leptospirales</taxon>
        <taxon>Leptospiraceae</taxon>
        <taxon>Leptospira</taxon>
    </lineage>
</organism>
<dbReference type="InterPro" id="IPR006094">
    <property type="entry name" value="Oxid_FAD_bind_N"/>
</dbReference>
<dbReference type="GO" id="GO:0004458">
    <property type="term" value="F:D-lactate dehydrogenase (cytochrome) activity"/>
    <property type="evidence" value="ECO:0007669"/>
    <property type="project" value="TreeGrafter"/>
</dbReference>
<dbReference type="InterPro" id="IPR016171">
    <property type="entry name" value="Vanillyl_alc_oxidase_C-sub2"/>
</dbReference>
<reference evidence="4" key="1">
    <citation type="journal article" date="2019" name="PLoS Negl. Trop. Dis.">
        <title>Revisiting the worldwide diversity of Leptospira species in the environment.</title>
        <authorList>
            <person name="Vincent A.T."/>
            <person name="Schiettekatte O."/>
            <person name="Bourhy P."/>
            <person name="Veyrier F.J."/>
            <person name="Picardeau M."/>
        </authorList>
    </citation>
    <scope>NUCLEOTIDE SEQUENCE [LARGE SCALE GENOMIC DNA]</scope>
    <source>
        <strain evidence="4">201800265</strain>
    </source>
</reference>
<dbReference type="PANTHER" id="PTHR11748">
    <property type="entry name" value="D-LACTATE DEHYDROGENASE"/>
    <property type="match status" value="1"/>
</dbReference>
<evidence type="ECO:0000256" key="2">
    <source>
        <dbReference type="ARBA" id="ARBA00022827"/>
    </source>
</evidence>
<dbReference type="Gene3D" id="3.40.462.10">
    <property type="entry name" value="FAD-linked oxidases, C-terminal domain"/>
    <property type="match status" value="1"/>
</dbReference>
<evidence type="ECO:0000256" key="1">
    <source>
        <dbReference type="ARBA" id="ARBA00022630"/>
    </source>
</evidence>
<dbReference type="GO" id="GO:1903457">
    <property type="term" value="P:lactate catabolic process"/>
    <property type="evidence" value="ECO:0007669"/>
    <property type="project" value="TreeGrafter"/>
</dbReference>
<evidence type="ECO:0000313" key="5">
    <source>
        <dbReference type="Proteomes" id="UP000297871"/>
    </source>
</evidence>
<dbReference type="InterPro" id="IPR016169">
    <property type="entry name" value="FAD-bd_PCMH_sub2"/>
</dbReference>
<dbReference type="Gene3D" id="1.10.45.10">
    <property type="entry name" value="Vanillyl-alcohol Oxidase, Chain A, domain 4"/>
    <property type="match status" value="1"/>
</dbReference>
<dbReference type="EMBL" id="RQFY01000001">
    <property type="protein sequence ID" value="TGL36600.1"/>
    <property type="molecule type" value="Genomic_DNA"/>
</dbReference>
<dbReference type="Gene3D" id="3.30.43.10">
    <property type="entry name" value="Uridine Diphospho-n-acetylenolpyruvylglucosamine Reductase, domain 2"/>
    <property type="match status" value="1"/>
</dbReference>
<accession>A0A4R9JB75</accession>
<keyword evidence="5" id="KW-1185">Reference proteome</keyword>
<sequence>MAHSPPFTIPKSALEKWEQILGPDWIRNSNDLGEVWNRTTFYFPVDERTVLYPENSAQLSDCLKVASEYKIPLHVVSTGKNWGYGSSLPPYKSPLLLVLSRMDRILDFDPELGFVAIEPGVTFENLYTFLKDTKYEAPISGTSAKASVVGNLLERGIAKGRYENFAAQAKILEVVLASGKILKFGSDTLQNFIWEENAGPSLNGLFFQSNLGVITRITILLHPSMSLTGRFLFSYTENKIGNFLELIREFLIRTNGNCSLEISNDYRFLSQVEQFPFDIASPSECLSKELVRKKLDPFGISEWFCSITYFANDSEEEQYYRKLISRALADIPSIHHFSDLKMDMRLVPSQEGLRGAYWRKKIEFPKDPDPDRDRCGVLWISPLLPLEKRMIDMAVEIARTIIPSYGLEPMISLRPVGRSLKMLTGIFYDQEEDGADENALQCYRNLKSEFKKAELKFYRSGILDSENEIEMFSLEILKSLKEVLDPNGILSPGKYGIR</sequence>
<dbReference type="PROSITE" id="PS51387">
    <property type="entry name" value="FAD_PCMH"/>
    <property type="match status" value="1"/>
</dbReference>
<dbReference type="SUPFAM" id="SSF56176">
    <property type="entry name" value="FAD-binding/transporter-associated domain-like"/>
    <property type="match status" value="1"/>
</dbReference>
<keyword evidence="2" id="KW-0274">FAD</keyword>
<protein>
    <submittedName>
        <fullName evidence="4">FAD-binding oxidoreductase</fullName>
    </submittedName>
</protein>
<dbReference type="GO" id="GO:0008720">
    <property type="term" value="F:D-lactate dehydrogenase (NAD+) activity"/>
    <property type="evidence" value="ECO:0007669"/>
    <property type="project" value="TreeGrafter"/>
</dbReference>
<dbReference type="RefSeq" id="WP_135613544.1">
    <property type="nucleotide sequence ID" value="NZ_RQFY01000001.1"/>
</dbReference>
<dbReference type="InterPro" id="IPR016164">
    <property type="entry name" value="FAD-linked_Oxase-like_C"/>
</dbReference>
<dbReference type="InterPro" id="IPR036318">
    <property type="entry name" value="FAD-bd_PCMH-like_sf"/>
</dbReference>
<feature type="domain" description="FAD-binding PCMH-type" evidence="3">
    <location>
        <begin position="42"/>
        <end position="224"/>
    </location>
</feature>
<dbReference type="InterPro" id="IPR016167">
    <property type="entry name" value="FAD-bd_PCMH_sub1"/>
</dbReference>
<comment type="caution">
    <text evidence="4">The sequence shown here is derived from an EMBL/GenBank/DDBJ whole genome shotgun (WGS) entry which is preliminary data.</text>
</comment>